<dbReference type="EMBL" id="LLXI01001642">
    <property type="protein sequence ID" value="PKY54609.1"/>
    <property type="molecule type" value="Genomic_DNA"/>
</dbReference>
<reference evidence="3 4" key="1">
    <citation type="submission" date="2015-10" db="EMBL/GenBank/DDBJ databases">
        <title>Genome analyses suggest a sexual origin of heterokaryosis in a supposedly ancient asexual fungus.</title>
        <authorList>
            <person name="Ropars J."/>
            <person name="Sedzielewska K."/>
            <person name="Noel J."/>
            <person name="Charron P."/>
            <person name="Farinelli L."/>
            <person name="Marton T."/>
            <person name="Kruger M."/>
            <person name="Pelin A."/>
            <person name="Brachmann A."/>
            <person name="Corradi N."/>
        </authorList>
    </citation>
    <scope>NUCLEOTIDE SEQUENCE [LARGE SCALE GENOMIC DNA]</scope>
    <source>
        <strain evidence="3 4">A4</strain>
    </source>
</reference>
<dbReference type="AlphaFoldDB" id="A0A2I1H6U9"/>
<accession>A0A2I1H6U9</accession>
<evidence type="ECO:0000256" key="1">
    <source>
        <dbReference type="SAM" id="MobiDB-lite"/>
    </source>
</evidence>
<gene>
    <name evidence="2" type="ORF">RhiirA4_463173</name>
    <name evidence="3" type="ORF">RhiirA4_473504</name>
</gene>
<feature type="compositionally biased region" description="Polar residues" evidence="1">
    <location>
        <begin position="102"/>
        <end position="117"/>
    </location>
</feature>
<organism evidence="3 4">
    <name type="scientific">Rhizophagus irregularis</name>
    <dbReference type="NCBI Taxonomy" id="588596"/>
    <lineage>
        <taxon>Eukaryota</taxon>
        <taxon>Fungi</taxon>
        <taxon>Fungi incertae sedis</taxon>
        <taxon>Mucoromycota</taxon>
        <taxon>Glomeromycotina</taxon>
        <taxon>Glomeromycetes</taxon>
        <taxon>Glomerales</taxon>
        <taxon>Glomeraceae</taxon>
        <taxon>Rhizophagus</taxon>
    </lineage>
</organism>
<name>A0A2I1H6U9_9GLOM</name>
<feature type="compositionally biased region" description="Basic and acidic residues" evidence="1">
    <location>
        <begin position="84"/>
        <end position="100"/>
    </location>
</feature>
<dbReference type="EMBL" id="LLXI01000579">
    <property type="protein sequence ID" value="PKY47805.1"/>
    <property type="molecule type" value="Genomic_DNA"/>
</dbReference>
<proteinExistence type="predicted"/>
<evidence type="ECO:0000313" key="4">
    <source>
        <dbReference type="Proteomes" id="UP000234323"/>
    </source>
</evidence>
<dbReference type="Proteomes" id="UP000234323">
    <property type="component" value="Unassembled WGS sequence"/>
</dbReference>
<protein>
    <submittedName>
        <fullName evidence="3">Uncharacterized protein</fullName>
    </submittedName>
</protein>
<sequence>MSSKKYHIYSVRRRVFTDKDLKESFISLERNVSKIHQNLKNISLEIYCLYAISSEEEFEERIELTDSSDSDYEYEPCKAPTYKVEMESERQAKRIPEGPSEKNLSNNLPSDPGGSNQEIEEATKLKEYLSQPCKPIIDTGSDLTILSEDYAKCPGLKIVPISPEK</sequence>
<evidence type="ECO:0000313" key="2">
    <source>
        <dbReference type="EMBL" id="PKY47805.1"/>
    </source>
</evidence>
<evidence type="ECO:0000313" key="3">
    <source>
        <dbReference type="EMBL" id="PKY54609.1"/>
    </source>
</evidence>
<keyword evidence="4" id="KW-1185">Reference proteome</keyword>
<feature type="region of interest" description="Disordered" evidence="1">
    <location>
        <begin position="82"/>
        <end position="120"/>
    </location>
</feature>
<comment type="caution">
    <text evidence="3">The sequence shown here is derived from an EMBL/GenBank/DDBJ whole genome shotgun (WGS) entry which is preliminary data.</text>
</comment>